<proteinExistence type="predicted"/>
<dbReference type="Proteomes" id="UP000515237">
    <property type="component" value="Chromosome"/>
</dbReference>
<gene>
    <name evidence="1" type="ORF">HUW51_06040</name>
</gene>
<dbReference type="KEGG" id="aswu:HUW51_06040"/>
<accession>A0A7G7G576</accession>
<organism evidence="1 2">
    <name type="scientific">Adhaeribacter swui</name>
    <dbReference type="NCBI Taxonomy" id="2086471"/>
    <lineage>
        <taxon>Bacteria</taxon>
        <taxon>Pseudomonadati</taxon>
        <taxon>Bacteroidota</taxon>
        <taxon>Cytophagia</taxon>
        <taxon>Cytophagales</taxon>
        <taxon>Hymenobacteraceae</taxon>
        <taxon>Adhaeribacter</taxon>
    </lineage>
</organism>
<protein>
    <submittedName>
        <fullName evidence="1">Uncharacterized protein</fullName>
    </submittedName>
</protein>
<reference evidence="1 2" key="1">
    <citation type="journal article" date="2018" name="Int. J. Syst. Evol. Microbiol.">
        <title>Adhaeribacter swui sp. nov., isolated from wet mud.</title>
        <authorList>
            <person name="Kim D.U."/>
            <person name="Kim K.W."/>
            <person name="Kang M.S."/>
            <person name="Kim J.Y."/>
            <person name="Jang J.H."/>
            <person name="Kim M.K."/>
        </authorList>
    </citation>
    <scope>NUCLEOTIDE SEQUENCE [LARGE SCALE GENOMIC DNA]</scope>
    <source>
        <strain evidence="1 2">KCTC 52873</strain>
    </source>
</reference>
<dbReference type="EMBL" id="CP055156">
    <property type="protein sequence ID" value="QNF32310.1"/>
    <property type="molecule type" value="Genomic_DNA"/>
</dbReference>
<dbReference type="RefSeq" id="WP_185273090.1">
    <property type="nucleotide sequence ID" value="NZ_CP055156.1"/>
</dbReference>
<evidence type="ECO:0000313" key="1">
    <source>
        <dbReference type="EMBL" id="QNF32310.1"/>
    </source>
</evidence>
<name>A0A7G7G576_9BACT</name>
<keyword evidence="2" id="KW-1185">Reference proteome</keyword>
<dbReference type="SUPFAM" id="SSF101898">
    <property type="entry name" value="NHL repeat"/>
    <property type="match status" value="1"/>
</dbReference>
<dbReference type="PROSITE" id="PS51257">
    <property type="entry name" value="PROKAR_LIPOPROTEIN"/>
    <property type="match status" value="1"/>
</dbReference>
<sequence length="284" mass="32272">MLLEKLFTIYVYFQTLLCGCSMDRKQAGFQVNEPRYRVQKIGRMHKKEIKESSGLELAPDSTTFWTHADSGNPPVIYQIDSKGHLLNSYNIPHTTNLDWEDVAKDDQGNLYIGDFGNNSNTRKNLRIYRVKEDNFTQVDTISFSYPDQKAFPPAQSKRNFNCEAFFYFQGKLYLFSKNYGTRDWVKMYSIPAQPGAYTANLVDSLKIASRITAADISPDGKTIALLGYGNLYLYQSDSTGKFFAGKRNCLALPKSGQAEAVIFKNNQDLIFTNEGGKIFRAIKK</sequence>
<dbReference type="AlphaFoldDB" id="A0A7G7G576"/>
<evidence type="ECO:0000313" key="2">
    <source>
        <dbReference type="Proteomes" id="UP000515237"/>
    </source>
</evidence>